<proteinExistence type="predicted"/>
<sequence>MSLNGSKIFTMLLRYVVLRKNYLHQLSKSVNSSDLLWCILQMGGEIKIKLKLGLCSLKPESVLRKSAIKIPKYEASNSINANSGGVKL</sequence>
<evidence type="ECO:0000313" key="1">
    <source>
        <dbReference type="EMBL" id="RNA20694.1"/>
    </source>
</evidence>
<keyword evidence="2" id="KW-1185">Reference proteome</keyword>
<dbReference type="AlphaFoldDB" id="A0A3M7RBB9"/>
<evidence type="ECO:0000313" key="2">
    <source>
        <dbReference type="Proteomes" id="UP000276133"/>
    </source>
</evidence>
<dbReference type="Proteomes" id="UP000276133">
    <property type="component" value="Unassembled WGS sequence"/>
</dbReference>
<dbReference type="EMBL" id="REGN01003805">
    <property type="protein sequence ID" value="RNA20694.1"/>
    <property type="molecule type" value="Genomic_DNA"/>
</dbReference>
<organism evidence="1 2">
    <name type="scientific">Brachionus plicatilis</name>
    <name type="common">Marine rotifer</name>
    <name type="synonym">Brachionus muelleri</name>
    <dbReference type="NCBI Taxonomy" id="10195"/>
    <lineage>
        <taxon>Eukaryota</taxon>
        <taxon>Metazoa</taxon>
        <taxon>Spiralia</taxon>
        <taxon>Gnathifera</taxon>
        <taxon>Rotifera</taxon>
        <taxon>Eurotatoria</taxon>
        <taxon>Monogononta</taxon>
        <taxon>Pseudotrocha</taxon>
        <taxon>Ploima</taxon>
        <taxon>Brachionidae</taxon>
        <taxon>Brachionus</taxon>
    </lineage>
</organism>
<accession>A0A3M7RBB9</accession>
<name>A0A3M7RBB9_BRAPC</name>
<protein>
    <submittedName>
        <fullName evidence="1">Uncharacterized protein</fullName>
    </submittedName>
</protein>
<gene>
    <name evidence="1" type="ORF">BpHYR1_016657</name>
</gene>
<comment type="caution">
    <text evidence="1">The sequence shown here is derived from an EMBL/GenBank/DDBJ whole genome shotgun (WGS) entry which is preliminary data.</text>
</comment>
<reference evidence="1 2" key="1">
    <citation type="journal article" date="2018" name="Sci. Rep.">
        <title>Genomic signatures of local adaptation to the degree of environmental predictability in rotifers.</title>
        <authorList>
            <person name="Franch-Gras L."/>
            <person name="Hahn C."/>
            <person name="Garcia-Roger E.M."/>
            <person name="Carmona M.J."/>
            <person name="Serra M."/>
            <person name="Gomez A."/>
        </authorList>
    </citation>
    <scope>NUCLEOTIDE SEQUENCE [LARGE SCALE GENOMIC DNA]</scope>
    <source>
        <strain evidence="1">HYR1</strain>
    </source>
</reference>